<dbReference type="SUPFAM" id="SSF52833">
    <property type="entry name" value="Thioredoxin-like"/>
    <property type="match status" value="1"/>
</dbReference>
<dbReference type="PANTHER" id="PTHR13887:SF54">
    <property type="entry name" value="DSBA FAMILY PROTEIN"/>
    <property type="match status" value="1"/>
</dbReference>
<sequence length="212" mass="24216">MTATLIYCYDPMCSWCWGFKPVWNNLEKALQPLIDKQKLIIQPMLGGLAQDSDDPMPLAMQEKLEATWHRISETLDTEFNFDFWREAKPRRSTYPACRACLVARDVGLESEMATEIQKAYYLNAQNPSDLDTLTRCAKHIGLKESGFQKSMSLVKEEQILEHEITQARHLGLNSFPSLAVIVGDHLTEIPIDYENHETMRQAIKAALPVETD</sequence>
<evidence type="ECO:0000259" key="1">
    <source>
        <dbReference type="Pfam" id="PF01323"/>
    </source>
</evidence>
<keyword evidence="3" id="KW-1185">Reference proteome</keyword>
<dbReference type="Gene3D" id="3.40.30.10">
    <property type="entry name" value="Glutaredoxin"/>
    <property type="match status" value="1"/>
</dbReference>
<dbReference type="OrthoDB" id="9813770at2"/>
<dbReference type="CDD" id="cd03025">
    <property type="entry name" value="DsbA_FrnE_like"/>
    <property type="match status" value="1"/>
</dbReference>
<feature type="domain" description="DSBA-like thioredoxin" evidence="1">
    <location>
        <begin position="8"/>
        <end position="185"/>
    </location>
</feature>
<evidence type="ECO:0000313" key="3">
    <source>
        <dbReference type="Proteomes" id="UP000294656"/>
    </source>
</evidence>
<dbReference type="RefSeq" id="WP_133504042.1">
    <property type="nucleotide sequence ID" value="NZ_SNXC01000012.1"/>
</dbReference>
<dbReference type="Gene3D" id="1.10.472.60">
    <property type="entry name" value="putative protein disulfide isomerase domain"/>
    <property type="match status" value="1"/>
</dbReference>
<dbReference type="Proteomes" id="UP000294656">
    <property type="component" value="Unassembled WGS sequence"/>
</dbReference>
<comment type="caution">
    <text evidence="2">The sequence shown here is derived from an EMBL/GenBank/DDBJ whole genome shotgun (WGS) entry which is preliminary data.</text>
</comment>
<evidence type="ECO:0000313" key="2">
    <source>
        <dbReference type="EMBL" id="TDO97470.1"/>
    </source>
</evidence>
<dbReference type="Pfam" id="PF01323">
    <property type="entry name" value="DSBA"/>
    <property type="match status" value="1"/>
</dbReference>
<dbReference type="GO" id="GO:0016491">
    <property type="term" value="F:oxidoreductase activity"/>
    <property type="evidence" value="ECO:0007669"/>
    <property type="project" value="InterPro"/>
</dbReference>
<dbReference type="AlphaFoldDB" id="A0A4R6MA00"/>
<proteinExistence type="predicted"/>
<accession>A0A4R6MA00</accession>
<name>A0A4R6MA00_9GAMM</name>
<dbReference type="EMBL" id="SNXC01000012">
    <property type="protein sequence ID" value="TDO97470.1"/>
    <property type="molecule type" value="Genomic_DNA"/>
</dbReference>
<gene>
    <name evidence="2" type="ORF">DFP79_2291</name>
</gene>
<protein>
    <recommendedName>
        <fullName evidence="1">DSBA-like thioredoxin domain-containing protein</fullName>
    </recommendedName>
</protein>
<dbReference type="InterPro" id="IPR001853">
    <property type="entry name" value="DSBA-like_thioredoxin_dom"/>
</dbReference>
<dbReference type="InterPro" id="IPR036249">
    <property type="entry name" value="Thioredoxin-like_sf"/>
</dbReference>
<reference evidence="2 3" key="1">
    <citation type="submission" date="2019-03" db="EMBL/GenBank/DDBJ databases">
        <title>Genomic Encyclopedia of Type Strains, Phase III (KMG-III): the genomes of soil and plant-associated and newly described type strains.</title>
        <authorList>
            <person name="Whitman W."/>
        </authorList>
    </citation>
    <scope>NUCLEOTIDE SEQUENCE [LARGE SCALE GENOMIC DNA]</scope>
    <source>
        <strain evidence="2 3">CECT 7378</strain>
    </source>
</reference>
<dbReference type="PANTHER" id="PTHR13887">
    <property type="entry name" value="GLUTATHIONE S-TRANSFERASE KAPPA"/>
    <property type="match status" value="1"/>
</dbReference>
<organism evidence="2 3">
    <name type="scientific">Marinomonas balearica</name>
    <dbReference type="NCBI Taxonomy" id="491947"/>
    <lineage>
        <taxon>Bacteria</taxon>
        <taxon>Pseudomonadati</taxon>
        <taxon>Pseudomonadota</taxon>
        <taxon>Gammaproteobacteria</taxon>
        <taxon>Oceanospirillales</taxon>
        <taxon>Oceanospirillaceae</taxon>
        <taxon>Marinomonas</taxon>
    </lineage>
</organism>